<gene>
    <name evidence="2" type="ORF">RDI58_024333</name>
</gene>
<dbReference type="EMBL" id="JBANQN010000010">
    <property type="protein sequence ID" value="KAK6777615.1"/>
    <property type="molecule type" value="Genomic_DNA"/>
</dbReference>
<feature type="region of interest" description="Disordered" evidence="1">
    <location>
        <begin position="1"/>
        <end position="21"/>
    </location>
</feature>
<comment type="caution">
    <text evidence="2">The sequence shown here is derived from an EMBL/GenBank/DDBJ whole genome shotgun (WGS) entry which is preliminary data.</text>
</comment>
<evidence type="ECO:0000313" key="3">
    <source>
        <dbReference type="Proteomes" id="UP001371456"/>
    </source>
</evidence>
<dbReference type="Proteomes" id="UP001371456">
    <property type="component" value="Unassembled WGS sequence"/>
</dbReference>
<proteinExistence type="predicted"/>
<organism evidence="2 3">
    <name type="scientific">Solanum bulbocastanum</name>
    <name type="common">Wild potato</name>
    <dbReference type="NCBI Taxonomy" id="147425"/>
    <lineage>
        <taxon>Eukaryota</taxon>
        <taxon>Viridiplantae</taxon>
        <taxon>Streptophyta</taxon>
        <taxon>Embryophyta</taxon>
        <taxon>Tracheophyta</taxon>
        <taxon>Spermatophyta</taxon>
        <taxon>Magnoliopsida</taxon>
        <taxon>eudicotyledons</taxon>
        <taxon>Gunneridae</taxon>
        <taxon>Pentapetalae</taxon>
        <taxon>asterids</taxon>
        <taxon>lamiids</taxon>
        <taxon>Solanales</taxon>
        <taxon>Solanaceae</taxon>
        <taxon>Solanoideae</taxon>
        <taxon>Solaneae</taxon>
        <taxon>Solanum</taxon>
    </lineage>
</organism>
<evidence type="ECO:0000313" key="2">
    <source>
        <dbReference type="EMBL" id="KAK6777615.1"/>
    </source>
</evidence>
<name>A0AAN8SZT1_SOLBU</name>
<evidence type="ECO:0000256" key="1">
    <source>
        <dbReference type="SAM" id="MobiDB-lite"/>
    </source>
</evidence>
<protein>
    <submittedName>
        <fullName evidence="2">Uncharacterized protein</fullName>
    </submittedName>
</protein>
<dbReference type="AlphaFoldDB" id="A0AAN8SZT1"/>
<reference evidence="2 3" key="1">
    <citation type="submission" date="2024-02" db="EMBL/GenBank/DDBJ databases">
        <title>de novo genome assembly of Solanum bulbocastanum strain 11H21.</title>
        <authorList>
            <person name="Hosaka A.J."/>
        </authorList>
    </citation>
    <scope>NUCLEOTIDE SEQUENCE [LARGE SCALE GENOMIC DNA]</scope>
    <source>
        <tissue evidence="2">Young leaves</tissue>
    </source>
</reference>
<sequence length="81" mass="9347">MQCITPEARKPAITHRSREQNQVDDKLAKKVVTLMEDIDLVEWIASPMFIMRNIDADNEEATFFVHDMPFSILNSLTIVVK</sequence>
<accession>A0AAN8SZT1</accession>
<keyword evidence="3" id="KW-1185">Reference proteome</keyword>